<sequence>MQYFIGIVPPDEYMSRIKKFRQKWKNNSIDEVVEPHVTLKAQGGLTADKKWLPVVKNVCRNFKPFQLALGEPKFFDDDILYLGARSEKLFELHCKIVKALSPAQDLIKKYFELDDFVPHLTLGKTNYGLTFQDLKVMAVSAVEELGPFPTFEVNFVTVYQEVDTKYKKMEDIPLSQH</sequence>
<dbReference type="Pfam" id="PF13563">
    <property type="entry name" value="2_5_RNA_ligase2"/>
    <property type="match status" value="1"/>
</dbReference>
<dbReference type="InterPro" id="IPR009097">
    <property type="entry name" value="Cyclic_Pdiesterase"/>
</dbReference>
<dbReference type="RefSeq" id="WP_343810231.1">
    <property type="nucleotide sequence ID" value="NZ_BAAADS010000003.1"/>
</dbReference>
<name>A0ABN1FKU7_9BACI</name>
<dbReference type="EMBL" id="BAAADS010000003">
    <property type="protein sequence ID" value="GAA0592904.1"/>
    <property type="molecule type" value="Genomic_DNA"/>
</dbReference>
<accession>A0ABN1FKU7</accession>
<dbReference type="Gene3D" id="3.90.1140.10">
    <property type="entry name" value="Cyclic phosphodiesterase"/>
    <property type="match status" value="1"/>
</dbReference>
<proteinExistence type="predicted"/>
<keyword evidence="2" id="KW-1185">Reference proteome</keyword>
<organism evidence="1 2">
    <name type="scientific">Virgibacillus siamensis</name>
    <dbReference type="NCBI Taxonomy" id="480071"/>
    <lineage>
        <taxon>Bacteria</taxon>
        <taxon>Bacillati</taxon>
        <taxon>Bacillota</taxon>
        <taxon>Bacilli</taxon>
        <taxon>Bacillales</taxon>
        <taxon>Bacillaceae</taxon>
        <taxon>Virgibacillus</taxon>
    </lineage>
</organism>
<gene>
    <name evidence="1" type="ORF">GCM10009001_06260</name>
</gene>
<protein>
    <recommendedName>
        <fullName evidence="3">2'-5' RNA ligase</fullName>
    </recommendedName>
</protein>
<evidence type="ECO:0000313" key="1">
    <source>
        <dbReference type="EMBL" id="GAA0592904.1"/>
    </source>
</evidence>
<comment type="caution">
    <text evidence="1">The sequence shown here is derived from an EMBL/GenBank/DDBJ whole genome shotgun (WGS) entry which is preliminary data.</text>
</comment>
<evidence type="ECO:0000313" key="2">
    <source>
        <dbReference type="Proteomes" id="UP001500866"/>
    </source>
</evidence>
<reference evidence="1 2" key="1">
    <citation type="journal article" date="2019" name="Int. J. Syst. Evol. Microbiol.">
        <title>The Global Catalogue of Microorganisms (GCM) 10K type strain sequencing project: providing services to taxonomists for standard genome sequencing and annotation.</title>
        <authorList>
            <consortium name="The Broad Institute Genomics Platform"/>
            <consortium name="The Broad Institute Genome Sequencing Center for Infectious Disease"/>
            <person name="Wu L."/>
            <person name="Ma J."/>
        </authorList>
    </citation>
    <scope>NUCLEOTIDE SEQUENCE [LARGE SCALE GENOMIC DNA]</scope>
    <source>
        <strain evidence="1 2">JCM 15395</strain>
    </source>
</reference>
<evidence type="ECO:0008006" key="3">
    <source>
        <dbReference type="Google" id="ProtNLM"/>
    </source>
</evidence>
<dbReference type="SUPFAM" id="SSF55144">
    <property type="entry name" value="LigT-like"/>
    <property type="match status" value="1"/>
</dbReference>
<dbReference type="Proteomes" id="UP001500866">
    <property type="component" value="Unassembled WGS sequence"/>
</dbReference>